<reference evidence="2 3" key="1">
    <citation type="journal article" date="2018" name="Mol. Plant">
        <title>The genome of Artemisia annua provides insight into the evolution of Asteraceae family and artemisinin biosynthesis.</title>
        <authorList>
            <person name="Shen Q."/>
            <person name="Zhang L."/>
            <person name="Liao Z."/>
            <person name="Wang S."/>
            <person name="Yan T."/>
            <person name="Shi P."/>
            <person name="Liu M."/>
            <person name="Fu X."/>
            <person name="Pan Q."/>
            <person name="Wang Y."/>
            <person name="Lv Z."/>
            <person name="Lu X."/>
            <person name="Zhang F."/>
            <person name="Jiang W."/>
            <person name="Ma Y."/>
            <person name="Chen M."/>
            <person name="Hao X."/>
            <person name="Li L."/>
            <person name="Tang Y."/>
            <person name="Lv G."/>
            <person name="Zhou Y."/>
            <person name="Sun X."/>
            <person name="Brodelius P.E."/>
            <person name="Rose J.K.C."/>
            <person name="Tang K."/>
        </authorList>
    </citation>
    <scope>NUCLEOTIDE SEQUENCE [LARGE SCALE GENOMIC DNA]</scope>
    <source>
        <strain evidence="3">cv. Huhao1</strain>
        <tissue evidence="2">Leaf</tissue>
    </source>
</reference>
<comment type="caution">
    <text evidence="2">The sequence shown here is derived from an EMBL/GenBank/DDBJ whole genome shotgun (WGS) entry which is preliminary data.</text>
</comment>
<name>A0A2U1Q5A2_ARTAN</name>
<evidence type="ECO:0000313" key="2">
    <source>
        <dbReference type="EMBL" id="PWA93112.1"/>
    </source>
</evidence>
<dbReference type="EMBL" id="PKPP01000410">
    <property type="protein sequence ID" value="PWA93112.1"/>
    <property type="molecule type" value="Genomic_DNA"/>
</dbReference>
<protein>
    <submittedName>
        <fullName evidence="2">Protein kinase-like domain, Concanavalin A-like lectin/glucanase domain protein</fullName>
    </submittedName>
</protein>
<feature type="compositionally biased region" description="Polar residues" evidence="1">
    <location>
        <begin position="19"/>
        <end position="76"/>
    </location>
</feature>
<dbReference type="AlphaFoldDB" id="A0A2U1Q5A2"/>
<organism evidence="2 3">
    <name type="scientific">Artemisia annua</name>
    <name type="common">Sweet wormwood</name>
    <dbReference type="NCBI Taxonomy" id="35608"/>
    <lineage>
        <taxon>Eukaryota</taxon>
        <taxon>Viridiplantae</taxon>
        <taxon>Streptophyta</taxon>
        <taxon>Embryophyta</taxon>
        <taxon>Tracheophyta</taxon>
        <taxon>Spermatophyta</taxon>
        <taxon>Magnoliopsida</taxon>
        <taxon>eudicotyledons</taxon>
        <taxon>Gunneridae</taxon>
        <taxon>Pentapetalae</taxon>
        <taxon>asterids</taxon>
        <taxon>campanulids</taxon>
        <taxon>Asterales</taxon>
        <taxon>Asteraceae</taxon>
        <taxon>Asteroideae</taxon>
        <taxon>Anthemideae</taxon>
        <taxon>Artemisiinae</taxon>
        <taxon>Artemisia</taxon>
    </lineage>
</organism>
<keyword evidence="2" id="KW-0430">Lectin</keyword>
<gene>
    <name evidence="2" type="ORF">CTI12_AA075310</name>
</gene>
<accession>A0A2U1Q5A2</accession>
<feature type="compositionally biased region" description="Low complexity" evidence="1">
    <location>
        <begin position="1"/>
        <end position="18"/>
    </location>
</feature>
<feature type="region of interest" description="Disordered" evidence="1">
    <location>
        <begin position="1"/>
        <end position="79"/>
    </location>
</feature>
<keyword evidence="2" id="KW-0418">Kinase</keyword>
<dbReference type="Proteomes" id="UP000245207">
    <property type="component" value="Unassembled WGS sequence"/>
</dbReference>
<dbReference type="GO" id="GO:0030246">
    <property type="term" value="F:carbohydrate binding"/>
    <property type="evidence" value="ECO:0007669"/>
    <property type="project" value="UniProtKB-KW"/>
</dbReference>
<keyword evidence="2" id="KW-0808">Transferase</keyword>
<keyword evidence="3" id="KW-1185">Reference proteome</keyword>
<sequence length="166" mass="18225">MSTHSPSSSNGGNSQSASFVNRQPPSLYGDNSQSDSFVCGQSSSPSCDTSPVMVTTNSTMNVPTTLPSIGTTTSPLNVPPDFVISTQSPVDDQLPIQNDSSMDHDFKLHPLHTMKKLEQYIHSPNEELLAQSVKYHYDDLENSLDLDNTIDQAQKEQMDPKSFKIF</sequence>
<dbReference type="GO" id="GO:0016301">
    <property type="term" value="F:kinase activity"/>
    <property type="evidence" value="ECO:0007669"/>
    <property type="project" value="UniProtKB-KW"/>
</dbReference>
<proteinExistence type="predicted"/>
<evidence type="ECO:0000313" key="3">
    <source>
        <dbReference type="Proteomes" id="UP000245207"/>
    </source>
</evidence>
<evidence type="ECO:0000256" key="1">
    <source>
        <dbReference type="SAM" id="MobiDB-lite"/>
    </source>
</evidence>